<protein>
    <recommendedName>
        <fullName evidence="4">Extracellular membrane protein CFEM domain-containing protein</fullName>
    </recommendedName>
</protein>
<evidence type="ECO:0008006" key="4">
    <source>
        <dbReference type="Google" id="ProtNLM"/>
    </source>
</evidence>
<accession>A0A9P6HRH8</accession>
<dbReference type="Proteomes" id="UP000736335">
    <property type="component" value="Unassembled WGS sequence"/>
</dbReference>
<evidence type="ECO:0000256" key="1">
    <source>
        <dbReference type="SAM" id="SignalP"/>
    </source>
</evidence>
<feature type="signal peptide" evidence="1">
    <location>
        <begin position="1"/>
        <end position="17"/>
    </location>
</feature>
<sequence>MRAFLLAPIAFVAAVSASNLEQRSPFHAFSSLAARADIIDPSVIPDKCKSSCSTIVSSVNSCASVECLCTNKNGQSLKTCVDCLVKEDGTSTSTATGQSTLDSFVSSCQAAGVTISNLSVGGSSSSASNVVINGGALAVALASALAYLL</sequence>
<feature type="chain" id="PRO_5040262932" description="Extracellular membrane protein CFEM domain-containing protein" evidence="1">
    <location>
        <begin position="18"/>
        <end position="149"/>
    </location>
</feature>
<organism evidence="2 3">
    <name type="scientific">Thelephora terrestris</name>
    <dbReference type="NCBI Taxonomy" id="56493"/>
    <lineage>
        <taxon>Eukaryota</taxon>
        <taxon>Fungi</taxon>
        <taxon>Dikarya</taxon>
        <taxon>Basidiomycota</taxon>
        <taxon>Agaricomycotina</taxon>
        <taxon>Agaricomycetes</taxon>
        <taxon>Thelephorales</taxon>
        <taxon>Thelephoraceae</taxon>
        <taxon>Thelephora</taxon>
    </lineage>
</organism>
<dbReference type="EMBL" id="WIUZ02000001">
    <property type="protein sequence ID" value="KAF9793130.1"/>
    <property type="molecule type" value="Genomic_DNA"/>
</dbReference>
<evidence type="ECO:0000313" key="2">
    <source>
        <dbReference type="EMBL" id="KAF9793130.1"/>
    </source>
</evidence>
<keyword evidence="3" id="KW-1185">Reference proteome</keyword>
<reference evidence="2" key="2">
    <citation type="submission" date="2020-11" db="EMBL/GenBank/DDBJ databases">
        <authorList>
            <consortium name="DOE Joint Genome Institute"/>
            <person name="Kuo A."/>
            <person name="Miyauchi S."/>
            <person name="Kiss E."/>
            <person name="Drula E."/>
            <person name="Kohler A."/>
            <person name="Sanchez-Garcia M."/>
            <person name="Andreopoulos B."/>
            <person name="Barry K.W."/>
            <person name="Bonito G."/>
            <person name="Buee M."/>
            <person name="Carver A."/>
            <person name="Chen C."/>
            <person name="Cichocki N."/>
            <person name="Clum A."/>
            <person name="Culley D."/>
            <person name="Crous P.W."/>
            <person name="Fauchery L."/>
            <person name="Girlanda M."/>
            <person name="Hayes R."/>
            <person name="Keri Z."/>
            <person name="Labutti K."/>
            <person name="Lipzen A."/>
            <person name="Lombard V."/>
            <person name="Magnuson J."/>
            <person name="Maillard F."/>
            <person name="Morin E."/>
            <person name="Murat C."/>
            <person name="Nolan M."/>
            <person name="Ohm R."/>
            <person name="Pangilinan J."/>
            <person name="Pereira M."/>
            <person name="Perotto S."/>
            <person name="Peter M."/>
            <person name="Riley R."/>
            <person name="Sitrit Y."/>
            <person name="Stielow B."/>
            <person name="Szollosi G."/>
            <person name="Zifcakova L."/>
            <person name="Stursova M."/>
            <person name="Spatafora J.W."/>
            <person name="Tedersoo L."/>
            <person name="Vaario L.-M."/>
            <person name="Yamada A."/>
            <person name="Yan M."/>
            <person name="Wang P."/>
            <person name="Xu J."/>
            <person name="Bruns T."/>
            <person name="Baldrian P."/>
            <person name="Vilgalys R."/>
            <person name="Henrissat B."/>
            <person name="Grigoriev I.V."/>
            <person name="Hibbett D."/>
            <person name="Nagy L.G."/>
            <person name="Martin F.M."/>
        </authorList>
    </citation>
    <scope>NUCLEOTIDE SEQUENCE</scope>
    <source>
        <strain evidence="2">UH-Tt-Lm1</strain>
    </source>
</reference>
<comment type="caution">
    <text evidence="2">The sequence shown here is derived from an EMBL/GenBank/DDBJ whole genome shotgun (WGS) entry which is preliminary data.</text>
</comment>
<proteinExistence type="predicted"/>
<name>A0A9P6HRH8_9AGAM</name>
<evidence type="ECO:0000313" key="3">
    <source>
        <dbReference type="Proteomes" id="UP000736335"/>
    </source>
</evidence>
<reference evidence="2" key="1">
    <citation type="journal article" date="2020" name="Nat. Commun.">
        <title>Large-scale genome sequencing of mycorrhizal fungi provides insights into the early evolution of symbiotic traits.</title>
        <authorList>
            <person name="Miyauchi S."/>
            <person name="Kiss E."/>
            <person name="Kuo A."/>
            <person name="Drula E."/>
            <person name="Kohler A."/>
            <person name="Sanchez-Garcia M."/>
            <person name="Morin E."/>
            <person name="Andreopoulos B."/>
            <person name="Barry K.W."/>
            <person name="Bonito G."/>
            <person name="Buee M."/>
            <person name="Carver A."/>
            <person name="Chen C."/>
            <person name="Cichocki N."/>
            <person name="Clum A."/>
            <person name="Culley D."/>
            <person name="Crous P.W."/>
            <person name="Fauchery L."/>
            <person name="Girlanda M."/>
            <person name="Hayes R.D."/>
            <person name="Keri Z."/>
            <person name="LaButti K."/>
            <person name="Lipzen A."/>
            <person name="Lombard V."/>
            <person name="Magnuson J."/>
            <person name="Maillard F."/>
            <person name="Murat C."/>
            <person name="Nolan M."/>
            <person name="Ohm R.A."/>
            <person name="Pangilinan J."/>
            <person name="Pereira M.F."/>
            <person name="Perotto S."/>
            <person name="Peter M."/>
            <person name="Pfister S."/>
            <person name="Riley R."/>
            <person name="Sitrit Y."/>
            <person name="Stielow J.B."/>
            <person name="Szollosi G."/>
            <person name="Zifcakova L."/>
            <person name="Stursova M."/>
            <person name="Spatafora J.W."/>
            <person name="Tedersoo L."/>
            <person name="Vaario L.M."/>
            <person name="Yamada A."/>
            <person name="Yan M."/>
            <person name="Wang P."/>
            <person name="Xu J."/>
            <person name="Bruns T."/>
            <person name="Baldrian P."/>
            <person name="Vilgalys R."/>
            <person name="Dunand C."/>
            <person name="Henrissat B."/>
            <person name="Grigoriev I.V."/>
            <person name="Hibbett D."/>
            <person name="Nagy L.G."/>
            <person name="Martin F.M."/>
        </authorList>
    </citation>
    <scope>NUCLEOTIDE SEQUENCE</scope>
    <source>
        <strain evidence="2">UH-Tt-Lm1</strain>
    </source>
</reference>
<keyword evidence="1" id="KW-0732">Signal</keyword>
<dbReference type="AlphaFoldDB" id="A0A9P6HRH8"/>
<gene>
    <name evidence="2" type="ORF">BJ322DRAFT_100723</name>
</gene>